<reference evidence="2 3" key="1">
    <citation type="submission" date="2017-03" db="EMBL/GenBank/DDBJ databases">
        <title>Genome sequence of Sphingomonas mucosissima DSM 17494.</title>
        <authorList>
            <person name="Poehlein A."/>
            <person name="Wuebbeler J.H."/>
            <person name="Steinbuechel A."/>
            <person name="Daniel R."/>
        </authorList>
    </citation>
    <scope>NUCLEOTIDE SEQUENCE [LARGE SCALE GENOMIC DNA]</scope>
    <source>
        <strain evidence="2 3">DSM 17494</strain>
    </source>
</reference>
<evidence type="ECO:0000313" key="2">
    <source>
        <dbReference type="EMBL" id="OWK29952.1"/>
    </source>
</evidence>
<organism evidence="2 3">
    <name type="scientific">Sphingomonas mucosissima</name>
    <dbReference type="NCBI Taxonomy" id="370959"/>
    <lineage>
        <taxon>Bacteria</taxon>
        <taxon>Pseudomonadati</taxon>
        <taxon>Pseudomonadota</taxon>
        <taxon>Alphaproteobacteria</taxon>
        <taxon>Sphingomonadales</taxon>
        <taxon>Sphingomonadaceae</taxon>
        <taxon>Sphingomonas</taxon>
    </lineage>
</organism>
<keyword evidence="3" id="KW-1185">Reference proteome</keyword>
<feature type="region of interest" description="Disordered" evidence="1">
    <location>
        <begin position="46"/>
        <end position="65"/>
    </location>
</feature>
<sequence length="108" mass="12612">MSERVVRIARRPLLRFGPLPASGFLYRAAHGLRLNDWTPIYLRFSGSRHSGQSESDRETPSTHKAHRRIEGTFFFTQRFYGPRVTLLGFYGAAVRRRYETALRLTNRK</sequence>
<comment type="caution">
    <text evidence="2">The sequence shown here is derived from an EMBL/GenBank/DDBJ whole genome shotgun (WGS) entry which is preliminary data.</text>
</comment>
<gene>
    <name evidence="2" type="ORF">SPMU_23740</name>
</gene>
<accession>A0A245ZJM0</accession>
<dbReference type="EMBL" id="NBBJ01000003">
    <property type="protein sequence ID" value="OWK29952.1"/>
    <property type="molecule type" value="Genomic_DNA"/>
</dbReference>
<protein>
    <submittedName>
        <fullName evidence="2">Uncharacterized protein</fullName>
    </submittedName>
</protein>
<proteinExistence type="predicted"/>
<evidence type="ECO:0000313" key="3">
    <source>
        <dbReference type="Proteomes" id="UP000197783"/>
    </source>
</evidence>
<name>A0A245ZJM0_9SPHN</name>
<evidence type="ECO:0000256" key="1">
    <source>
        <dbReference type="SAM" id="MobiDB-lite"/>
    </source>
</evidence>
<dbReference type="Proteomes" id="UP000197783">
    <property type="component" value="Unassembled WGS sequence"/>
</dbReference>
<dbReference type="AlphaFoldDB" id="A0A245ZJM0"/>